<proteinExistence type="predicted"/>
<gene>
    <name evidence="2" type="ORF">GNI_153640</name>
</gene>
<comment type="caution">
    <text evidence="2">The sequence shown here is derived from an EMBL/GenBank/DDBJ whole genome shotgun (WGS) entry which is preliminary data.</text>
</comment>
<dbReference type="EMBL" id="AFNH02001146">
    <property type="protein sequence ID" value="EZG44027.1"/>
    <property type="molecule type" value="Genomic_DNA"/>
</dbReference>
<keyword evidence="3" id="KW-1185">Reference proteome</keyword>
<protein>
    <submittedName>
        <fullName evidence="2">Uncharacterized protein</fullName>
    </submittedName>
</protein>
<dbReference type="RefSeq" id="XP_011132838.1">
    <property type="nucleotide sequence ID" value="XM_011134536.1"/>
</dbReference>
<evidence type="ECO:0000313" key="2">
    <source>
        <dbReference type="EMBL" id="EZG44027.1"/>
    </source>
</evidence>
<dbReference type="AlphaFoldDB" id="A0A023AZB2"/>
<evidence type="ECO:0000313" key="3">
    <source>
        <dbReference type="Proteomes" id="UP000019763"/>
    </source>
</evidence>
<evidence type="ECO:0000256" key="1">
    <source>
        <dbReference type="SAM" id="MobiDB-lite"/>
    </source>
</evidence>
<dbReference type="VEuPathDB" id="CryptoDB:GNI_153640"/>
<reference evidence="2" key="1">
    <citation type="submission" date="2013-12" db="EMBL/GenBank/DDBJ databases">
        <authorList>
            <person name="Omoto C.K."/>
            <person name="Sibley D."/>
            <person name="Venepally P."/>
            <person name="Hadjithomas M."/>
            <person name="Karamycheva S."/>
            <person name="Brunk B."/>
            <person name="Roos D."/>
            <person name="Caler E."/>
            <person name="Lorenzi H."/>
        </authorList>
    </citation>
    <scope>NUCLEOTIDE SEQUENCE</scope>
</reference>
<name>A0A023AZB2_GRENI</name>
<feature type="region of interest" description="Disordered" evidence="1">
    <location>
        <begin position="189"/>
        <end position="213"/>
    </location>
</feature>
<organism evidence="2 3">
    <name type="scientific">Gregarina niphandrodes</name>
    <name type="common">Septate eugregarine</name>
    <dbReference type="NCBI Taxonomy" id="110365"/>
    <lineage>
        <taxon>Eukaryota</taxon>
        <taxon>Sar</taxon>
        <taxon>Alveolata</taxon>
        <taxon>Apicomplexa</taxon>
        <taxon>Conoidasida</taxon>
        <taxon>Gregarinasina</taxon>
        <taxon>Eugregarinorida</taxon>
        <taxon>Gregarinidae</taxon>
        <taxon>Gregarina</taxon>
    </lineage>
</organism>
<accession>A0A023AZB2</accession>
<sequence>MQEQVDGVTVAVMRPVDPSELAELMARVPKEWQPVLQESAGWKTAHWNDGGGLEVTQAKPIHETKSRPCKAACVLGVGAAVQNQLRQLYAGRSFDCEGQAATARDIGTLRQCICDVASVACEVTAKSKKTMHEVTFTDLEAPLARVADIFSDYPKEVYDVKNCGYECWMLAPDTKRTVRANRVAARRAIQNSPSTSKRTEQKSANDLTRDDVLNRRVPMTLPVTMYRTEECQ</sequence>
<dbReference type="GeneID" id="22915331"/>
<feature type="compositionally biased region" description="Basic and acidic residues" evidence="1">
    <location>
        <begin position="197"/>
        <end position="213"/>
    </location>
</feature>
<dbReference type="Proteomes" id="UP000019763">
    <property type="component" value="Unassembled WGS sequence"/>
</dbReference>